<dbReference type="Proteomes" id="UP000264071">
    <property type="component" value="Unassembled WGS sequence"/>
</dbReference>
<dbReference type="GO" id="GO:0005886">
    <property type="term" value="C:plasma membrane"/>
    <property type="evidence" value="ECO:0007669"/>
    <property type="project" value="TreeGrafter"/>
</dbReference>
<dbReference type="InterPro" id="IPR015854">
    <property type="entry name" value="ABC_transpr_LolD-like"/>
</dbReference>
<dbReference type="InterPro" id="IPR017911">
    <property type="entry name" value="MacB-like_ATP-bd"/>
</dbReference>
<dbReference type="SMART" id="SM00382">
    <property type="entry name" value="AAA"/>
    <property type="match status" value="1"/>
</dbReference>
<keyword evidence="2" id="KW-0547">Nucleotide-binding</keyword>
<dbReference type="FunFam" id="3.40.50.300:FF:000032">
    <property type="entry name" value="Export ABC transporter ATP-binding protein"/>
    <property type="match status" value="1"/>
</dbReference>
<name>A0A3D4VAU8_9BACT</name>
<dbReference type="GO" id="GO:0005524">
    <property type="term" value="F:ATP binding"/>
    <property type="evidence" value="ECO:0007669"/>
    <property type="project" value="UniProtKB-KW"/>
</dbReference>
<keyword evidence="3 6" id="KW-0067">ATP-binding</keyword>
<comment type="caution">
    <text evidence="6">The sequence shown here is derived from an EMBL/GenBank/DDBJ whole genome shotgun (WGS) entry which is preliminary data.</text>
</comment>
<dbReference type="InterPro" id="IPR003439">
    <property type="entry name" value="ABC_transporter-like_ATP-bd"/>
</dbReference>
<keyword evidence="1" id="KW-0813">Transport</keyword>
<protein>
    <submittedName>
        <fullName evidence="6">ABC transporter ATP-binding protein</fullName>
    </submittedName>
</protein>
<dbReference type="GO" id="GO:0022857">
    <property type="term" value="F:transmembrane transporter activity"/>
    <property type="evidence" value="ECO:0007669"/>
    <property type="project" value="UniProtKB-ARBA"/>
</dbReference>
<dbReference type="CDD" id="cd03255">
    <property type="entry name" value="ABC_MJ0796_LolCDE_FtsE"/>
    <property type="match status" value="1"/>
</dbReference>
<dbReference type="PANTHER" id="PTHR24220">
    <property type="entry name" value="IMPORT ATP-BINDING PROTEIN"/>
    <property type="match status" value="1"/>
</dbReference>
<dbReference type="PROSITE" id="PS50893">
    <property type="entry name" value="ABC_TRANSPORTER_2"/>
    <property type="match status" value="1"/>
</dbReference>
<feature type="domain" description="ABC transporter" evidence="5">
    <location>
        <begin position="13"/>
        <end position="240"/>
    </location>
</feature>
<dbReference type="InterPro" id="IPR003593">
    <property type="entry name" value="AAA+_ATPase"/>
</dbReference>
<evidence type="ECO:0000256" key="3">
    <source>
        <dbReference type="ARBA" id="ARBA00022840"/>
    </source>
</evidence>
<accession>A0A3D4VAU8</accession>
<sequence length="240" mass="26152">MTTTSTSQSTPLIHMRNIRKVFHTDEVETHALSDVHFDIRKGEYVAIAGPSGCGKTTLLSILGLLDAPSSGEYHIAGTPVGNLAAADRARVRNKEIGFIFQAFNLIGDLTVWENVELPLTYRDMEANERKERVQRALERVGMTHRAKHFPAQLSGGQQQRVAVARAVAGDPAILLADEPTGNLDSRNGEAVMELLRELHAGGATVCMVTHDARYAQHAERSVQLFDGRVVEGSEATVQTA</sequence>
<evidence type="ECO:0000313" key="6">
    <source>
        <dbReference type="EMBL" id="HCT57872.1"/>
    </source>
</evidence>
<dbReference type="AlphaFoldDB" id="A0A3D4VAU8"/>
<evidence type="ECO:0000256" key="2">
    <source>
        <dbReference type="ARBA" id="ARBA00022741"/>
    </source>
</evidence>
<comment type="similarity">
    <text evidence="4">Belongs to the ABC transporter superfamily. Macrolide exporter (TC 3.A.1.122) family.</text>
</comment>
<dbReference type="SUPFAM" id="SSF52540">
    <property type="entry name" value="P-loop containing nucleoside triphosphate hydrolases"/>
    <property type="match status" value="1"/>
</dbReference>
<organism evidence="6 7">
    <name type="scientific">Gemmatimonas aurantiaca</name>
    <dbReference type="NCBI Taxonomy" id="173480"/>
    <lineage>
        <taxon>Bacteria</taxon>
        <taxon>Pseudomonadati</taxon>
        <taxon>Gemmatimonadota</taxon>
        <taxon>Gemmatimonadia</taxon>
        <taxon>Gemmatimonadales</taxon>
        <taxon>Gemmatimonadaceae</taxon>
        <taxon>Gemmatimonas</taxon>
    </lineage>
</organism>
<dbReference type="PANTHER" id="PTHR24220:SF648">
    <property type="entry name" value="ABC TRANSPORTER ATP-BINDING PROTEIN YTRE"/>
    <property type="match status" value="1"/>
</dbReference>
<dbReference type="GO" id="GO:0098796">
    <property type="term" value="C:membrane protein complex"/>
    <property type="evidence" value="ECO:0007669"/>
    <property type="project" value="UniProtKB-ARBA"/>
</dbReference>
<dbReference type="OMA" id="EDFNQAG"/>
<dbReference type="Gene3D" id="3.40.50.300">
    <property type="entry name" value="P-loop containing nucleotide triphosphate hydrolases"/>
    <property type="match status" value="1"/>
</dbReference>
<dbReference type="InterPro" id="IPR027417">
    <property type="entry name" value="P-loop_NTPase"/>
</dbReference>
<evidence type="ECO:0000256" key="1">
    <source>
        <dbReference type="ARBA" id="ARBA00022448"/>
    </source>
</evidence>
<gene>
    <name evidence="6" type="ORF">DGD08_11780</name>
</gene>
<proteinExistence type="inferred from homology"/>
<dbReference type="GO" id="GO:0016887">
    <property type="term" value="F:ATP hydrolysis activity"/>
    <property type="evidence" value="ECO:0007669"/>
    <property type="project" value="InterPro"/>
</dbReference>
<dbReference type="EMBL" id="DPIY01000010">
    <property type="protein sequence ID" value="HCT57872.1"/>
    <property type="molecule type" value="Genomic_DNA"/>
</dbReference>
<reference evidence="6 7" key="1">
    <citation type="journal article" date="2018" name="Nat. Biotechnol.">
        <title>A standardized bacterial taxonomy based on genome phylogeny substantially revises the tree of life.</title>
        <authorList>
            <person name="Parks D.H."/>
            <person name="Chuvochina M."/>
            <person name="Waite D.W."/>
            <person name="Rinke C."/>
            <person name="Skarshewski A."/>
            <person name="Chaumeil P.A."/>
            <person name="Hugenholtz P."/>
        </authorList>
    </citation>
    <scope>NUCLEOTIDE SEQUENCE [LARGE SCALE GENOMIC DNA]</scope>
    <source>
        <strain evidence="6">UBA8844</strain>
    </source>
</reference>
<evidence type="ECO:0000256" key="4">
    <source>
        <dbReference type="ARBA" id="ARBA00038388"/>
    </source>
</evidence>
<evidence type="ECO:0000313" key="7">
    <source>
        <dbReference type="Proteomes" id="UP000264071"/>
    </source>
</evidence>
<evidence type="ECO:0000259" key="5">
    <source>
        <dbReference type="PROSITE" id="PS50893"/>
    </source>
</evidence>
<dbReference type="Pfam" id="PF00005">
    <property type="entry name" value="ABC_tran"/>
    <property type="match status" value="1"/>
</dbReference>
<dbReference type="PROSITE" id="PS00211">
    <property type="entry name" value="ABC_TRANSPORTER_1"/>
    <property type="match status" value="1"/>
</dbReference>
<dbReference type="InterPro" id="IPR017871">
    <property type="entry name" value="ABC_transporter-like_CS"/>
</dbReference>